<dbReference type="HOGENOM" id="CLU_809309_0_0_1"/>
<protein>
    <recommendedName>
        <fullName evidence="5">Helitron helicase-like domain-containing protein</fullName>
    </recommendedName>
</protein>
<gene>
    <name evidence="1" type="ORF">O9G_005711</name>
    <name evidence="2" type="ORF">ROZALSC1DRAFT_29659</name>
</gene>
<evidence type="ECO:0008006" key="5">
    <source>
        <dbReference type="Google" id="ProtNLM"/>
    </source>
</evidence>
<proteinExistence type="predicted"/>
<reference evidence="2" key="3">
    <citation type="submission" date="2018-08" db="EMBL/GenBank/DDBJ databases">
        <title>Leveraging single-cell genomics to expand the Fungal Tree of Life.</title>
        <authorList>
            <consortium name="DOE Joint Genome Institute"/>
            <person name="Ahrendt S.R."/>
            <person name="Quandt C.A."/>
            <person name="Ciobanu D."/>
            <person name="Clum A."/>
            <person name="Salamov A."/>
            <person name="Andreopoulos B."/>
            <person name="Cheng J.-F."/>
            <person name="Woyke T."/>
            <person name="Pelin A."/>
            <person name="Henrissat B."/>
            <person name="Reynolds N."/>
            <person name="Benny G.L."/>
            <person name="Smith M.E."/>
            <person name="James T.Y."/>
            <person name="Grigoriev I.V."/>
        </authorList>
    </citation>
    <scope>NUCLEOTIDE SEQUENCE</scope>
    <source>
        <strain evidence="2">CSF55</strain>
    </source>
</reference>
<evidence type="ECO:0000313" key="1">
    <source>
        <dbReference type="EMBL" id="EPZ36338.1"/>
    </source>
</evidence>
<evidence type="ECO:0000313" key="4">
    <source>
        <dbReference type="Proteomes" id="UP000281549"/>
    </source>
</evidence>
<evidence type="ECO:0000313" key="3">
    <source>
        <dbReference type="Proteomes" id="UP000030755"/>
    </source>
</evidence>
<accession>A0A075B4N8</accession>
<dbReference type="EMBL" id="ML005397">
    <property type="protein sequence ID" value="RKP18672.1"/>
    <property type="molecule type" value="Genomic_DNA"/>
</dbReference>
<dbReference type="Proteomes" id="UP000281549">
    <property type="component" value="Unassembled WGS sequence"/>
</dbReference>
<name>A0A075B4N8_ROZAC</name>
<dbReference type="EMBL" id="KE560584">
    <property type="protein sequence ID" value="EPZ36338.1"/>
    <property type="molecule type" value="Genomic_DNA"/>
</dbReference>
<sequence>MSAYSANITGSQSFRYHRRVELEHIFLEKVIEQYATTGTVFWTASYSDNHQNHCHRLMPLAANTASERYRNCLRNPHLVDWFFEIRSTEFLKALFDDVLNAEYEWQSRTSIHAHGTTKFKNDPGLCELTTKAYVGRLMETLIDPTQQEVIDAGKNSSNIVLKYAQWLLTASNPRVNRDEHPGGVPDPHPCSKRILDIIDDAAAMARDYEELCNCCQRHVCRPGGYCKRKKARVNGKPSRFDYHMDLSDKAELVFIETDKSVRAEIRLPRNDETFNIHNRLQHHHWRANVDMQIILDKHAAIRYMVKYASKGEKESGQLQDVYNTVKRNAKEDDSIRRTGRCAH</sequence>
<evidence type="ECO:0000313" key="2">
    <source>
        <dbReference type="EMBL" id="RKP18672.1"/>
    </source>
</evidence>
<dbReference type="Proteomes" id="UP000030755">
    <property type="component" value="Unassembled WGS sequence"/>
</dbReference>
<organism evidence="1 3">
    <name type="scientific">Rozella allomycis (strain CSF55)</name>
    <dbReference type="NCBI Taxonomy" id="988480"/>
    <lineage>
        <taxon>Eukaryota</taxon>
        <taxon>Fungi</taxon>
        <taxon>Fungi incertae sedis</taxon>
        <taxon>Cryptomycota</taxon>
        <taxon>Cryptomycota incertae sedis</taxon>
        <taxon>Rozella</taxon>
    </lineage>
</organism>
<keyword evidence="3" id="KW-1185">Reference proteome</keyword>
<dbReference type="AlphaFoldDB" id="A0A075B4N8"/>
<dbReference type="OMA" id="PRNDETF"/>
<reference evidence="1 3" key="1">
    <citation type="journal article" date="2013" name="Curr. Biol.">
        <title>Shared signatures of parasitism and phylogenomics unite Cryptomycota and microsporidia.</title>
        <authorList>
            <person name="James T.Y."/>
            <person name="Pelin A."/>
            <person name="Bonen L."/>
            <person name="Ahrendt S."/>
            <person name="Sain D."/>
            <person name="Corradi N."/>
            <person name="Stajich J.E."/>
        </authorList>
    </citation>
    <scope>NUCLEOTIDE SEQUENCE [LARGE SCALE GENOMIC DNA]</scope>
    <source>
        <strain evidence="1 3">CSF55</strain>
        <strain evidence="1 3">CSF55</strain>
    </source>
</reference>
<reference evidence="4" key="2">
    <citation type="journal article" date="2018" name="Nat. Microbiol.">
        <title>Leveraging single-cell genomics to expand the fungal tree of life.</title>
        <authorList>
            <person name="Ahrendt S.R."/>
            <person name="Quandt C.A."/>
            <person name="Ciobanu D."/>
            <person name="Clum A."/>
            <person name="Salamov A."/>
            <person name="Andreopoulos B."/>
            <person name="Cheng J.F."/>
            <person name="Woyke T."/>
            <person name="Pelin A."/>
            <person name="Henrissat B."/>
            <person name="Reynolds N.K."/>
            <person name="Benny G.L."/>
            <person name="Smith M.E."/>
            <person name="James T.Y."/>
            <person name="Grigoriev I.V."/>
        </authorList>
    </citation>
    <scope>NUCLEOTIDE SEQUENCE [LARGE SCALE GENOMIC DNA]</scope>
    <source>
        <strain evidence="4">CSF55</strain>
    </source>
</reference>
<dbReference type="OrthoDB" id="2372507at2759"/>